<evidence type="ECO:0000313" key="2">
    <source>
        <dbReference type="EMBL" id="CAB9516974.1"/>
    </source>
</evidence>
<feature type="transmembrane region" description="Helical" evidence="1">
    <location>
        <begin position="21"/>
        <end position="46"/>
    </location>
</feature>
<keyword evidence="1" id="KW-1133">Transmembrane helix</keyword>
<keyword evidence="1" id="KW-0812">Transmembrane</keyword>
<keyword evidence="3" id="KW-1185">Reference proteome</keyword>
<evidence type="ECO:0000313" key="3">
    <source>
        <dbReference type="Proteomes" id="UP001153069"/>
    </source>
</evidence>
<organism evidence="2 3">
    <name type="scientific">Seminavis robusta</name>
    <dbReference type="NCBI Taxonomy" id="568900"/>
    <lineage>
        <taxon>Eukaryota</taxon>
        <taxon>Sar</taxon>
        <taxon>Stramenopiles</taxon>
        <taxon>Ochrophyta</taxon>
        <taxon>Bacillariophyta</taxon>
        <taxon>Bacillariophyceae</taxon>
        <taxon>Bacillariophycidae</taxon>
        <taxon>Naviculales</taxon>
        <taxon>Naviculaceae</taxon>
        <taxon>Seminavis</taxon>
    </lineage>
</organism>
<dbReference type="EMBL" id="CAICTM010000818">
    <property type="protein sequence ID" value="CAB9516974.1"/>
    <property type="molecule type" value="Genomic_DNA"/>
</dbReference>
<name>A0A9N8ED37_9STRA</name>
<comment type="caution">
    <text evidence="2">The sequence shown here is derived from an EMBL/GenBank/DDBJ whole genome shotgun (WGS) entry which is preliminary data.</text>
</comment>
<proteinExistence type="predicted"/>
<dbReference type="Proteomes" id="UP001153069">
    <property type="component" value="Unassembled WGS sequence"/>
</dbReference>
<accession>A0A9N8ED37</accession>
<evidence type="ECO:0000256" key="1">
    <source>
        <dbReference type="SAM" id="Phobius"/>
    </source>
</evidence>
<gene>
    <name evidence="2" type="ORF">SEMRO_819_G207090.1</name>
</gene>
<dbReference type="AlphaFoldDB" id="A0A9N8ED37"/>
<reference evidence="2" key="1">
    <citation type="submission" date="2020-06" db="EMBL/GenBank/DDBJ databases">
        <authorList>
            <consortium name="Plant Systems Biology data submission"/>
        </authorList>
    </citation>
    <scope>NUCLEOTIDE SEQUENCE</scope>
    <source>
        <strain evidence="2">D6</strain>
    </source>
</reference>
<dbReference type="OrthoDB" id="44420at2759"/>
<keyword evidence="1" id="KW-0472">Membrane</keyword>
<sequence>MLFRQNNNNTSSTRRRPEGRTACIIHVETHTVLIVCFAINVFWFYYLATTTSISTSSLNHGLESVVSHQESTATGSKDKNKEQPMFAFTMRDSRRLVPVEPPLGIHIYDYVDIYNADQTLNAKTALFLDGRYIVEAPCRKFLKKYSLECYKEKLIQVFEHVLMKEAHAKTNYFFYMESDNTLCLPLDQIQELALRQARYFIATGVGASGWIMRRDFMVDFLDRYKALGNSMKIRNPMDQSNRMPDLVASWMLMEQNQWAVTNRYLVSHTILNGKGENALTQQQPGNKKHLPRCLEPHRGKWGKDKDQFGWDYFDYTKCPDAEVYPCHADDEVASTRPPAKIRNDPVPVVIVGKDGKKQTIFNYGIPVGGEQQKTEPLVNKTDTSTNTNKAALSHAVSLQVQNT</sequence>
<protein>
    <submittedName>
        <fullName evidence="2">Uncharacterized protein</fullName>
    </submittedName>
</protein>